<accession>A0ABU8FRB9</accession>
<proteinExistence type="predicted"/>
<comment type="caution">
    <text evidence="1">The sequence shown here is derived from an EMBL/GenBank/DDBJ whole genome shotgun (WGS) entry which is preliminary data.</text>
</comment>
<dbReference type="RefSeq" id="WP_336480906.1">
    <property type="nucleotide sequence ID" value="NZ_JBAWSV010000001.1"/>
</dbReference>
<organism evidence="1 2">
    <name type="scientific">Bacillus yunxiaonensis</name>
    <dbReference type="NCBI Taxonomy" id="3127665"/>
    <lineage>
        <taxon>Bacteria</taxon>
        <taxon>Bacillati</taxon>
        <taxon>Bacillota</taxon>
        <taxon>Bacilli</taxon>
        <taxon>Bacillales</taxon>
        <taxon>Bacillaceae</taxon>
        <taxon>Bacillus</taxon>
    </lineage>
</organism>
<sequence>MKQLTNTLAICSDAKGHFFKNEIPMKHMMNKSFYVQAIGGEYFYIQGVRDIHVHHKNVYS</sequence>
<evidence type="ECO:0000313" key="1">
    <source>
        <dbReference type="EMBL" id="MEI4828531.1"/>
    </source>
</evidence>
<keyword evidence="2" id="KW-1185">Reference proteome</keyword>
<evidence type="ECO:0000313" key="2">
    <source>
        <dbReference type="Proteomes" id="UP001367922"/>
    </source>
</evidence>
<dbReference type="EMBL" id="JBAWSV010000001">
    <property type="protein sequence ID" value="MEI4828531.1"/>
    <property type="molecule type" value="Genomic_DNA"/>
</dbReference>
<dbReference type="Proteomes" id="UP001367922">
    <property type="component" value="Unassembled WGS sequence"/>
</dbReference>
<name>A0ABU8FRB9_9BACI</name>
<reference evidence="1 2" key="1">
    <citation type="submission" date="2024-01" db="EMBL/GenBank/DDBJ databases">
        <title>Seven novel Bacillus-like species.</title>
        <authorList>
            <person name="Liu G."/>
        </authorList>
    </citation>
    <scope>NUCLEOTIDE SEQUENCE [LARGE SCALE GENOMIC DNA]</scope>
    <source>
        <strain evidence="1 2">FJAT-53711</strain>
    </source>
</reference>
<gene>
    <name evidence="1" type="ORF">WAX78_03555</name>
</gene>
<protein>
    <submittedName>
        <fullName evidence="1">Uncharacterized protein</fullName>
    </submittedName>
</protein>